<dbReference type="SUPFAM" id="SSF53448">
    <property type="entry name" value="Nucleotide-diphospho-sugar transferases"/>
    <property type="match status" value="1"/>
</dbReference>
<evidence type="ECO:0000313" key="2">
    <source>
        <dbReference type="EMBL" id="GAA1977868.1"/>
    </source>
</evidence>
<protein>
    <submittedName>
        <fullName evidence="2">Nucleotidyltransferase family protein</fullName>
    </submittedName>
</protein>
<dbReference type="Proteomes" id="UP001500326">
    <property type="component" value="Unassembled WGS sequence"/>
</dbReference>
<gene>
    <name evidence="2" type="ORF">GCM10009777_08730</name>
</gene>
<dbReference type="InterPro" id="IPR025877">
    <property type="entry name" value="MobA-like_NTP_Trfase"/>
</dbReference>
<evidence type="ECO:0000259" key="1">
    <source>
        <dbReference type="Pfam" id="PF12804"/>
    </source>
</evidence>
<accession>A0ABN2RZY3</accession>
<dbReference type="RefSeq" id="WP_344058882.1">
    <property type="nucleotide sequence ID" value="NZ_BAAAOH010000001.1"/>
</dbReference>
<keyword evidence="3" id="KW-1185">Reference proteome</keyword>
<name>A0ABN2RZY3_9MICO</name>
<dbReference type="PANTHER" id="PTHR43777:SF1">
    <property type="entry name" value="MOLYBDENUM COFACTOR CYTIDYLYLTRANSFERASE"/>
    <property type="match status" value="1"/>
</dbReference>
<sequence length="184" mass="18546">MRVCGLVLAAGGGTRYGRPKGLVRGADGVPWVARAVDVLRDGGCDGVVVLVGAAGDEVAALVPEWASVVTVADWADGLAATLRAGLATASTEGWDAVAITPVDTPDAAPAAVARVLGALRGRSPLVQAVYGGVPGHPVAIARSHFAPLAEALDGDRGARPYLAAHGVVEVECADLWSGEDVDRP</sequence>
<organism evidence="2 3">
    <name type="scientific">Microbacterium pumilum</name>
    <dbReference type="NCBI Taxonomy" id="344165"/>
    <lineage>
        <taxon>Bacteria</taxon>
        <taxon>Bacillati</taxon>
        <taxon>Actinomycetota</taxon>
        <taxon>Actinomycetes</taxon>
        <taxon>Micrococcales</taxon>
        <taxon>Microbacteriaceae</taxon>
        <taxon>Microbacterium</taxon>
    </lineage>
</organism>
<dbReference type="CDD" id="cd04182">
    <property type="entry name" value="GT_2_like_f"/>
    <property type="match status" value="1"/>
</dbReference>
<dbReference type="InterPro" id="IPR029044">
    <property type="entry name" value="Nucleotide-diphossugar_trans"/>
</dbReference>
<dbReference type="EMBL" id="BAAAOH010000001">
    <property type="protein sequence ID" value="GAA1977868.1"/>
    <property type="molecule type" value="Genomic_DNA"/>
</dbReference>
<dbReference type="Gene3D" id="3.90.550.10">
    <property type="entry name" value="Spore Coat Polysaccharide Biosynthesis Protein SpsA, Chain A"/>
    <property type="match status" value="1"/>
</dbReference>
<proteinExistence type="predicted"/>
<reference evidence="2 3" key="1">
    <citation type="journal article" date="2019" name="Int. J. Syst. Evol. Microbiol.">
        <title>The Global Catalogue of Microorganisms (GCM) 10K type strain sequencing project: providing services to taxonomists for standard genome sequencing and annotation.</title>
        <authorList>
            <consortium name="The Broad Institute Genomics Platform"/>
            <consortium name="The Broad Institute Genome Sequencing Center for Infectious Disease"/>
            <person name="Wu L."/>
            <person name="Ma J."/>
        </authorList>
    </citation>
    <scope>NUCLEOTIDE SEQUENCE [LARGE SCALE GENOMIC DNA]</scope>
    <source>
        <strain evidence="2 3">JCM 14902</strain>
    </source>
</reference>
<dbReference type="Pfam" id="PF12804">
    <property type="entry name" value="NTP_transf_3"/>
    <property type="match status" value="1"/>
</dbReference>
<dbReference type="PANTHER" id="PTHR43777">
    <property type="entry name" value="MOLYBDENUM COFACTOR CYTIDYLYLTRANSFERASE"/>
    <property type="match status" value="1"/>
</dbReference>
<feature type="domain" description="MobA-like NTP transferase" evidence="1">
    <location>
        <begin position="5"/>
        <end position="165"/>
    </location>
</feature>
<evidence type="ECO:0000313" key="3">
    <source>
        <dbReference type="Proteomes" id="UP001500326"/>
    </source>
</evidence>
<comment type="caution">
    <text evidence="2">The sequence shown here is derived from an EMBL/GenBank/DDBJ whole genome shotgun (WGS) entry which is preliminary data.</text>
</comment>